<keyword evidence="1" id="KW-1133">Transmembrane helix</keyword>
<dbReference type="RefSeq" id="WP_250938427.1">
    <property type="nucleotide sequence ID" value="NZ_JAMLJK010000002.1"/>
</dbReference>
<dbReference type="Proteomes" id="UP001165678">
    <property type="component" value="Unassembled WGS sequence"/>
</dbReference>
<feature type="transmembrane region" description="Helical" evidence="1">
    <location>
        <begin position="278"/>
        <end position="299"/>
    </location>
</feature>
<keyword evidence="1" id="KW-0812">Transmembrane</keyword>
<evidence type="ECO:0000313" key="2">
    <source>
        <dbReference type="EMBL" id="MCX2525228.1"/>
    </source>
</evidence>
<feature type="transmembrane region" description="Helical" evidence="1">
    <location>
        <begin position="439"/>
        <end position="458"/>
    </location>
</feature>
<dbReference type="GO" id="GO:0005886">
    <property type="term" value="C:plasma membrane"/>
    <property type="evidence" value="ECO:0007669"/>
    <property type="project" value="TreeGrafter"/>
</dbReference>
<feature type="transmembrane region" description="Helical" evidence="1">
    <location>
        <begin position="136"/>
        <end position="157"/>
    </location>
</feature>
<keyword evidence="3" id="KW-1185">Reference proteome</keyword>
<keyword evidence="1" id="KW-0472">Membrane</keyword>
<sequence length="460" mass="47949">MAGILLIVITLGLLIYLAWRGVSLLILAPLLAVIAAGISGLPMLGSYTQIFMVSMGRFVVAYFPLFLLGALFGKLMEFSGAARSIGYWTVNRLGERHAILAIVVCCAVLTYGGVSLFVVAFAVFPIARALFKAADIPARLIPGAIALGAFTFTMTALPGTPAIQNAIPMPYFGTTAFAAPWLGLVASLIMMAVGYVWLKRRAAVAHRHQEGFADSLAAEETVQESEEEGLRPPLWKALAPIIVVLAANLVLSKLILPGRDYAWLATPAWGAARPEDVIGVWSIIASLFLACLTVIVLNLRHLRSLGASLGPGAQDAMLPIFNTASLVGFGAVMAALPAFAVLREMILSMAPGNPLISLSVSINLLAGITGSASGGMSIALETLGARYMELGQAAGIAPEVLHRVTAVATGGLDALPHNGAVVTLLAICGMTHGKSYLDIFVVAVAGPVLALSVIVAMASL</sequence>
<feature type="transmembrane region" description="Helical" evidence="1">
    <location>
        <begin position="177"/>
        <end position="198"/>
    </location>
</feature>
<feature type="transmembrane region" description="Helical" evidence="1">
    <location>
        <begin position="237"/>
        <end position="258"/>
    </location>
</feature>
<feature type="transmembrane region" description="Helical" evidence="1">
    <location>
        <begin position="30"/>
        <end position="47"/>
    </location>
</feature>
<feature type="transmembrane region" description="Helical" evidence="1">
    <location>
        <begin position="354"/>
        <end position="380"/>
    </location>
</feature>
<dbReference type="EMBL" id="JAPIVE010000004">
    <property type="protein sequence ID" value="MCX2525228.1"/>
    <property type="molecule type" value="Genomic_DNA"/>
</dbReference>
<dbReference type="AlphaFoldDB" id="A0AA41ZJP6"/>
<evidence type="ECO:0000256" key="1">
    <source>
        <dbReference type="SAM" id="Phobius"/>
    </source>
</evidence>
<accession>A0AA41ZJP6</accession>
<protein>
    <submittedName>
        <fullName evidence="2">GntP family permease</fullName>
    </submittedName>
</protein>
<organism evidence="2 3">
    <name type="scientific">Larsenimonas rhizosphaerae</name>
    <dbReference type="NCBI Taxonomy" id="2944682"/>
    <lineage>
        <taxon>Bacteria</taxon>
        <taxon>Pseudomonadati</taxon>
        <taxon>Pseudomonadota</taxon>
        <taxon>Gammaproteobacteria</taxon>
        <taxon>Oceanospirillales</taxon>
        <taxon>Halomonadaceae</taxon>
        <taxon>Larsenimonas</taxon>
    </lineage>
</organism>
<proteinExistence type="predicted"/>
<name>A0AA41ZJP6_9GAMM</name>
<evidence type="ECO:0000313" key="3">
    <source>
        <dbReference type="Proteomes" id="UP001165678"/>
    </source>
</evidence>
<dbReference type="Pfam" id="PF02447">
    <property type="entry name" value="GntP_permease"/>
    <property type="match status" value="1"/>
</dbReference>
<dbReference type="GO" id="GO:0015128">
    <property type="term" value="F:gluconate transmembrane transporter activity"/>
    <property type="evidence" value="ECO:0007669"/>
    <property type="project" value="InterPro"/>
</dbReference>
<feature type="transmembrane region" description="Helical" evidence="1">
    <location>
        <begin position="59"/>
        <end position="78"/>
    </location>
</feature>
<feature type="transmembrane region" description="Helical" evidence="1">
    <location>
        <begin position="98"/>
        <end position="124"/>
    </location>
</feature>
<dbReference type="PANTHER" id="PTHR30354:SF7">
    <property type="entry name" value="BLL7963 PROTEIN"/>
    <property type="match status" value="1"/>
</dbReference>
<comment type="caution">
    <text evidence="2">The sequence shown here is derived from an EMBL/GenBank/DDBJ whole genome shotgun (WGS) entry which is preliminary data.</text>
</comment>
<gene>
    <name evidence="2" type="ORF">OQ287_13360</name>
</gene>
<reference evidence="2" key="1">
    <citation type="submission" date="2022-11" db="EMBL/GenBank/DDBJ databases">
        <title>Larsenimonas rhizosphaerae sp. nov., isolated from a tidal mudflat.</title>
        <authorList>
            <person name="Lee S.D."/>
            <person name="Kim I.S."/>
        </authorList>
    </citation>
    <scope>NUCLEOTIDE SEQUENCE</scope>
    <source>
        <strain evidence="2">GH2-1</strain>
    </source>
</reference>
<dbReference type="InterPro" id="IPR003474">
    <property type="entry name" value="Glcn_transporter"/>
</dbReference>
<dbReference type="PANTHER" id="PTHR30354">
    <property type="entry name" value="GNT FAMILY GLUCONATE TRANSPORTER"/>
    <property type="match status" value="1"/>
</dbReference>
<feature type="transmembrane region" description="Helical" evidence="1">
    <location>
        <begin position="320"/>
        <end position="342"/>
    </location>
</feature>